<dbReference type="GO" id="GO:0070004">
    <property type="term" value="F:cysteine-type exopeptidase activity"/>
    <property type="evidence" value="ECO:0007669"/>
    <property type="project" value="InterPro"/>
</dbReference>
<evidence type="ECO:0008006" key="2">
    <source>
        <dbReference type="Google" id="ProtNLM"/>
    </source>
</evidence>
<proteinExistence type="predicted"/>
<name>X0TSI4_9ZZZZ</name>
<accession>X0TSI4</accession>
<dbReference type="InterPro" id="IPR005322">
    <property type="entry name" value="Peptidase_C69"/>
</dbReference>
<organism evidence="1">
    <name type="scientific">marine sediment metagenome</name>
    <dbReference type="NCBI Taxonomy" id="412755"/>
    <lineage>
        <taxon>unclassified sequences</taxon>
        <taxon>metagenomes</taxon>
        <taxon>ecological metagenomes</taxon>
    </lineage>
</organism>
<comment type="caution">
    <text evidence="1">The sequence shown here is derived from an EMBL/GenBank/DDBJ whole genome shotgun (WGS) entry which is preliminary data.</text>
</comment>
<dbReference type="Pfam" id="PF03577">
    <property type="entry name" value="Peptidase_C69"/>
    <property type="match status" value="1"/>
</dbReference>
<sequence>MCDTIVALGSATEEGFTLFGKNSNREPDEAQNILIVPREKHDLNETVQCAYLTVPQVPETARVLLCQPFWMFGAEMGANEYGVVIGNEAIFTKEKPDKIGLTGMDLIRLALERSQTARQALEVIIELLEKHGQGGNGGYRFKLKYMNSFLIADKKEAYVLETVKTWWAWKKIKDVWNISNIISLEKDYDSCSEGLIDNAIKKGYCKKREDFNFRKCYS</sequence>
<dbReference type="Gene3D" id="3.60.60.10">
    <property type="entry name" value="Penicillin V Acylase, Chain A"/>
    <property type="match status" value="1"/>
</dbReference>
<evidence type="ECO:0000313" key="1">
    <source>
        <dbReference type="EMBL" id="GAF91137.1"/>
    </source>
</evidence>
<dbReference type="PANTHER" id="PTHR12994:SF17">
    <property type="entry name" value="LD30995P"/>
    <property type="match status" value="1"/>
</dbReference>
<gene>
    <name evidence="1" type="ORF">S01H1_31534</name>
</gene>
<dbReference type="GO" id="GO:0006508">
    <property type="term" value="P:proteolysis"/>
    <property type="evidence" value="ECO:0007669"/>
    <property type="project" value="InterPro"/>
</dbReference>
<reference evidence="1" key="1">
    <citation type="journal article" date="2014" name="Front. Microbiol.">
        <title>High frequency of phylogenetically diverse reductive dehalogenase-homologous genes in deep subseafloor sedimentary metagenomes.</title>
        <authorList>
            <person name="Kawai M."/>
            <person name="Futagami T."/>
            <person name="Toyoda A."/>
            <person name="Takaki Y."/>
            <person name="Nishi S."/>
            <person name="Hori S."/>
            <person name="Arai W."/>
            <person name="Tsubouchi T."/>
            <person name="Morono Y."/>
            <person name="Uchiyama I."/>
            <person name="Ito T."/>
            <person name="Fujiyama A."/>
            <person name="Inagaki F."/>
            <person name="Takami H."/>
        </authorList>
    </citation>
    <scope>NUCLEOTIDE SEQUENCE</scope>
    <source>
        <strain evidence="1">Expedition CK06-06</strain>
    </source>
</reference>
<protein>
    <recommendedName>
        <fullName evidence="2">Dipeptidase</fullName>
    </recommendedName>
</protein>
<dbReference type="EMBL" id="BARS01019459">
    <property type="protein sequence ID" value="GAF91137.1"/>
    <property type="molecule type" value="Genomic_DNA"/>
</dbReference>
<dbReference type="PANTHER" id="PTHR12994">
    <property type="entry name" value="SECERNIN"/>
    <property type="match status" value="1"/>
</dbReference>
<dbReference type="AlphaFoldDB" id="X0TSI4"/>
<feature type="non-terminal residue" evidence="1">
    <location>
        <position position="218"/>
    </location>
</feature>
<dbReference type="GO" id="GO:0016805">
    <property type="term" value="F:dipeptidase activity"/>
    <property type="evidence" value="ECO:0007669"/>
    <property type="project" value="InterPro"/>
</dbReference>